<protein>
    <submittedName>
        <fullName evidence="1">Uncharacterized protein</fullName>
    </submittedName>
</protein>
<name>A0A1V9Z7J3_ACHHY</name>
<dbReference type="EMBL" id="JNBR01000385">
    <property type="protein sequence ID" value="OQR93966.1"/>
    <property type="molecule type" value="Genomic_DNA"/>
</dbReference>
<evidence type="ECO:0000313" key="1">
    <source>
        <dbReference type="EMBL" id="OQR93966.1"/>
    </source>
</evidence>
<keyword evidence="2" id="KW-1185">Reference proteome</keyword>
<gene>
    <name evidence="1" type="ORF">ACHHYP_02011</name>
</gene>
<organism evidence="1 2">
    <name type="scientific">Achlya hypogyna</name>
    <name type="common">Oomycete</name>
    <name type="synonym">Protoachlya hypogyna</name>
    <dbReference type="NCBI Taxonomy" id="1202772"/>
    <lineage>
        <taxon>Eukaryota</taxon>
        <taxon>Sar</taxon>
        <taxon>Stramenopiles</taxon>
        <taxon>Oomycota</taxon>
        <taxon>Saprolegniomycetes</taxon>
        <taxon>Saprolegniales</taxon>
        <taxon>Achlyaceae</taxon>
        <taxon>Achlya</taxon>
    </lineage>
</organism>
<evidence type="ECO:0000313" key="2">
    <source>
        <dbReference type="Proteomes" id="UP000243579"/>
    </source>
</evidence>
<dbReference type="OrthoDB" id="2163581at2759"/>
<dbReference type="Proteomes" id="UP000243579">
    <property type="component" value="Unassembled WGS sequence"/>
</dbReference>
<proteinExistence type="predicted"/>
<reference evidence="1 2" key="1">
    <citation type="journal article" date="2014" name="Genome Biol. Evol.">
        <title>The secreted proteins of Achlya hypogyna and Thraustotheca clavata identify the ancestral oomycete secretome and reveal gene acquisitions by horizontal gene transfer.</title>
        <authorList>
            <person name="Misner I."/>
            <person name="Blouin N."/>
            <person name="Leonard G."/>
            <person name="Richards T.A."/>
            <person name="Lane C.E."/>
        </authorList>
    </citation>
    <scope>NUCLEOTIDE SEQUENCE [LARGE SCALE GENOMIC DNA]</scope>
    <source>
        <strain evidence="1 2">ATCC 48635</strain>
    </source>
</reference>
<accession>A0A1V9Z7J3</accession>
<comment type="caution">
    <text evidence="1">The sequence shown here is derived from an EMBL/GenBank/DDBJ whole genome shotgun (WGS) entry which is preliminary data.</text>
</comment>
<dbReference type="AlphaFoldDB" id="A0A1V9Z7J3"/>
<sequence length="74" mass="8016">MLTLEYATPDGALYHHEVVLTRYLSSSQAPEAVAAALATAEPAYFGPIPVSQLARLVQRLSAPTPTNLPRNLRQ</sequence>